<dbReference type="PANTHER" id="PTHR48079">
    <property type="entry name" value="PROTEIN YEEZ"/>
    <property type="match status" value="1"/>
</dbReference>
<dbReference type="SUPFAM" id="SSF51735">
    <property type="entry name" value="NAD(P)-binding Rossmann-fold domains"/>
    <property type="match status" value="1"/>
</dbReference>
<dbReference type="InterPro" id="IPR036291">
    <property type="entry name" value="NAD(P)-bd_dom_sf"/>
</dbReference>
<dbReference type="EMBL" id="MU155152">
    <property type="protein sequence ID" value="KAF9483617.1"/>
    <property type="molecule type" value="Genomic_DNA"/>
</dbReference>
<sequence length="347" mass="37338">MSAKLNIFVTGATGYIGGTVVGRLLQHPKAASFDITALVRSAEKAKKLQSLGIKTVLGSYTDENLDFLIEAVSKADVVFAIADSDNVPAALAVLAGLKIHHEKTGKVPILIHTSGAAFITDDARGLHADHRTYSDLDTEALNALPETLLHRNVDIPVIEADKAGFVKAYIIIPGAVLGHPSGPVADLEIQNMHTILSPFFMKPAISRKQAGYFGKGLNTWSAVDNNDTADLFIVVFDAAIGNTPVAGHGPEGYYFAESFEYSMLEMAQIVSDKLFELGIASSRETSAYSQEELEKYFGSFPWTILASNAHAKADRARALGWVPKHGKEAVMATLKDEVVFYANEAST</sequence>
<feature type="domain" description="NmrA-like" evidence="1">
    <location>
        <begin position="6"/>
        <end position="83"/>
    </location>
</feature>
<evidence type="ECO:0000259" key="1">
    <source>
        <dbReference type="Pfam" id="PF05368"/>
    </source>
</evidence>
<protein>
    <submittedName>
        <fullName evidence="2">NAD(P)-binding protein</fullName>
    </submittedName>
</protein>
<gene>
    <name evidence="2" type="ORF">BDN70DRAFT_929131</name>
</gene>
<organism evidence="2 3">
    <name type="scientific">Pholiota conissans</name>
    <dbReference type="NCBI Taxonomy" id="109636"/>
    <lineage>
        <taxon>Eukaryota</taxon>
        <taxon>Fungi</taxon>
        <taxon>Dikarya</taxon>
        <taxon>Basidiomycota</taxon>
        <taxon>Agaricomycotina</taxon>
        <taxon>Agaricomycetes</taxon>
        <taxon>Agaricomycetidae</taxon>
        <taxon>Agaricales</taxon>
        <taxon>Agaricineae</taxon>
        <taxon>Strophariaceae</taxon>
        <taxon>Pholiota</taxon>
    </lineage>
</organism>
<evidence type="ECO:0000313" key="2">
    <source>
        <dbReference type="EMBL" id="KAF9483617.1"/>
    </source>
</evidence>
<accession>A0A9P5Z9W7</accession>
<dbReference type="Gene3D" id="3.40.50.720">
    <property type="entry name" value="NAD(P)-binding Rossmann-like Domain"/>
    <property type="match status" value="1"/>
</dbReference>
<dbReference type="OrthoDB" id="2130169at2759"/>
<name>A0A9P5Z9W7_9AGAR</name>
<keyword evidence="3" id="KW-1185">Reference proteome</keyword>
<proteinExistence type="predicted"/>
<dbReference type="AlphaFoldDB" id="A0A9P5Z9W7"/>
<dbReference type="Proteomes" id="UP000807469">
    <property type="component" value="Unassembled WGS sequence"/>
</dbReference>
<dbReference type="GO" id="GO:0005737">
    <property type="term" value="C:cytoplasm"/>
    <property type="evidence" value="ECO:0007669"/>
    <property type="project" value="TreeGrafter"/>
</dbReference>
<dbReference type="InterPro" id="IPR008030">
    <property type="entry name" value="NmrA-like"/>
</dbReference>
<evidence type="ECO:0000313" key="3">
    <source>
        <dbReference type="Proteomes" id="UP000807469"/>
    </source>
</evidence>
<dbReference type="GO" id="GO:0004029">
    <property type="term" value="F:aldehyde dehydrogenase (NAD+) activity"/>
    <property type="evidence" value="ECO:0007669"/>
    <property type="project" value="TreeGrafter"/>
</dbReference>
<comment type="caution">
    <text evidence="2">The sequence shown here is derived from an EMBL/GenBank/DDBJ whole genome shotgun (WGS) entry which is preliminary data.</text>
</comment>
<dbReference type="PANTHER" id="PTHR48079:SF6">
    <property type="entry name" value="NAD(P)-BINDING DOMAIN-CONTAINING PROTEIN-RELATED"/>
    <property type="match status" value="1"/>
</dbReference>
<dbReference type="InterPro" id="IPR051783">
    <property type="entry name" value="NAD(P)-dependent_oxidoreduct"/>
</dbReference>
<reference evidence="2" key="1">
    <citation type="submission" date="2020-11" db="EMBL/GenBank/DDBJ databases">
        <authorList>
            <consortium name="DOE Joint Genome Institute"/>
            <person name="Ahrendt S."/>
            <person name="Riley R."/>
            <person name="Andreopoulos W."/>
            <person name="Labutti K."/>
            <person name="Pangilinan J."/>
            <person name="Ruiz-Duenas F.J."/>
            <person name="Barrasa J.M."/>
            <person name="Sanchez-Garcia M."/>
            <person name="Camarero S."/>
            <person name="Miyauchi S."/>
            <person name="Serrano A."/>
            <person name="Linde D."/>
            <person name="Babiker R."/>
            <person name="Drula E."/>
            <person name="Ayuso-Fernandez I."/>
            <person name="Pacheco R."/>
            <person name="Padilla G."/>
            <person name="Ferreira P."/>
            <person name="Barriuso J."/>
            <person name="Kellner H."/>
            <person name="Castanera R."/>
            <person name="Alfaro M."/>
            <person name="Ramirez L."/>
            <person name="Pisabarro A.G."/>
            <person name="Kuo A."/>
            <person name="Tritt A."/>
            <person name="Lipzen A."/>
            <person name="He G."/>
            <person name="Yan M."/>
            <person name="Ng V."/>
            <person name="Cullen D."/>
            <person name="Martin F."/>
            <person name="Rosso M.-N."/>
            <person name="Henrissat B."/>
            <person name="Hibbett D."/>
            <person name="Martinez A.T."/>
            <person name="Grigoriev I.V."/>
        </authorList>
    </citation>
    <scope>NUCLEOTIDE SEQUENCE</scope>
    <source>
        <strain evidence="2">CIRM-BRFM 674</strain>
    </source>
</reference>
<dbReference type="Pfam" id="PF05368">
    <property type="entry name" value="NmrA"/>
    <property type="match status" value="1"/>
</dbReference>